<evidence type="ECO:0000256" key="3">
    <source>
        <dbReference type="ARBA" id="ARBA00022989"/>
    </source>
</evidence>
<evidence type="ECO:0000313" key="11">
    <source>
        <dbReference type="Proteomes" id="UP001303373"/>
    </source>
</evidence>
<evidence type="ECO:0000256" key="5">
    <source>
        <dbReference type="SAM" id="MobiDB-lite"/>
    </source>
</evidence>
<sequence>MADSQTPSQESGTTAGVGTQQPTGSASPKDGIQQSNSSPVTKEQESTTKSTSKIKQLWAKVGLDMPTLLVMVKGSLPPIISLAMYQSEAVARKYQTLGYLVAIMSILGFCIMPRGKFIQTMTLNVLGACIGAAVNLLALYCATQARKHTTAPGTSQLAYNSSASAVCAIFLIVQLYLVNVLRAAKPQFQFPAIVYSIFVNVSMTYGVAFPTMTYAISFMVRLLEAFLTGFGIAAGVSFFILPTSSRMVVTKEMAGYLTSLNGMLKAQTAYMHSLEDVDPIVNREKHEQEIAAIKSKKKSKLPTFNPLATPAAKDLKAAFAKTLEFHTKLHGDITPAKREFAWGKLESHDFTEIWRLLRMLFVPIAGLSSSIDLIQRRAGDLDWAYKSATEETARARQEHIAQLHFLMKTLRQPFVNLTSDIDLGIQHVLLTLELVKPAKKKKDEEATGADQPAPGSPAFAEWYSEKVKGFHKSQEKTLEKWCKENGIQLPPDFFESTFVRPEKWDCLDEDRREKNQRSLFFTLYLEYLLWRASAAVLDLVMYADKRKQEGAFKHSKLIFPGSKTLYKWVAAVFGSEDQSNDSHFVGEMDAGGSNALYLGADFGKRKDPEHLPPTSTAERIGDQIRKLPRFFRSAESAFGFRVVAATMSIAIVCYLRESQQFFLKQRLLWAMIMVAISMTRTAGQSTFTFGLRIIGTVVAMIGAYVIWYIVVGHTAGVLVFLWVWLVLCFYFVLKTPKLIIVAILSMVTVVLIMGYELQTRVIGLAASEASGQPAYATYLLAPYRLATVTGGLLVAYIWTIFPFPVSESSELRRDLSNALFLTSNFYSVIHETVIARVKSTDGDVRVKGSHAYNLDKARNAVFSKLMLLIQNLRMNSGFSKFQIRIGGKFPHSEYESLIEGCNRIVQYTALIGYASASFSNYPSTSSLQLASETPQEKSQWSQDFRKLVTSVSNTSHRITSLLSLLSSSLSNGQPLPPYLEMPEPFQIVKKLDAIDRDLLSIRHIAEPEYGAFAVIQICAVSISRDLEELTKHVKALVGVTDFSFHAVRSSQESLESEPSIDDGDEAKAAKND</sequence>
<feature type="transmembrane region" description="Helical" evidence="6">
    <location>
        <begin position="214"/>
        <end position="241"/>
    </location>
</feature>
<feature type="transmembrane region" description="Helical" evidence="6">
    <location>
        <begin position="96"/>
        <end position="113"/>
    </location>
</feature>
<accession>A0AAQ3M327</accession>
<feature type="transmembrane region" description="Helical" evidence="6">
    <location>
        <begin position="638"/>
        <end position="655"/>
    </location>
</feature>
<feature type="domain" description="Integral membrane bound transporter" evidence="9">
    <location>
        <begin position="662"/>
        <end position="798"/>
    </location>
</feature>
<feature type="transmembrane region" description="Helical" evidence="6">
    <location>
        <begin position="667"/>
        <end position="683"/>
    </location>
</feature>
<comment type="subcellular location">
    <subcellularLocation>
        <location evidence="1">Membrane</location>
        <topology evidence="1">Multi-pass membrane protein</topology>
    </subcellularLocation>
</comment>
<feature type="region of interest" description="Disordered" evidence="5">
    <location>
        <begin position="1049"/>
        <end position="1072"/>
    </location>
</feature>
<dbReference type="GO" id="GO:0016020">
    <property type="term" value="C:membrane"/>
    <property type="evidence" value="ECO:0007669"/>
    <property type="project" value="UniProtKB-SubCell"/>
</dbReference>
<feature type="transmembrane region" description="Helical" evidence="6">
    <location>
        <begin position="157"/>
        <end position="178"/>
    </location>
</feature>
<proteinExistence type="predicted"/>
<dbReference type="PANTHER" id="PTHR37994">
    <property type="entry name" value="ARAE_2_N DOMAIN-CONTAINING PROTEIN-RELATED"/>
    <property type="match status" value="1"/>
</dbReference>
<dbReference type="InterPro" id="IPR018823">
    <property type="entry name" value="ArAE_2_N"/>
</dbReference>
<feature type="compositionally biased region" description="Acidic residues" evidence="5">
    <location>
        <begin position="1054"/>
        <end position="1064"/>
    </location>
</feature>
<evidence type="ECO:0000256" key="4">
    <source>
        <dbReference type="ARBA" id="ARBA00023136"/>
    </source>
</evidence>
<dbReference type="Proteomes" id="UP001303373">
    <property type="component" value="Chromosome 2"/>
</dbReference>
<feature type="region of interest" description="Disordered" evidence="5">
    <location>
        <begin position="1"/>
        <end position="49"/>
    </location>
</feature>
<gene>
    <name evidence="10" type="ORF">R9X50_00179200</name>
</gene>
<evidence type="ECO:0008006" key="12">
    <source>
        <dbReference type="Google" id="ProtNLM"/>
    </source>
</evidence>
<feature type="domain" description="DUF2421" evidence="7">
    <location>
        <begin position="802"/>
        <end position="1038"/>
    </location>
</feature>
<dbReference type="InterPro" id="IPR018820">
    <property type="entry name" value="BRE4-related_DUF2421"/>
</dbReference>
<keyword evidence="2 6" id="KW-0812">Transmembrane</keyword>
<dbReference type="InterPro" id="IPR049453">
    <property type="entry name" value="Memb_transporter_dom"/>
</dbReference>
<keyword evidence="11" id="KW-1185">Reference proteome</keyword>
<reference evidence="10 11" key="1">
    <citation type="submission" date="2023-11" db="EMBL/GenBank/DDBJ databases">
        <title>An acidophilic fungus is an integral part of prey digestion in a carnivorous sundew plant.</title>
        <authorList>
            <person name="Tsai I.J."/>
        </authorList>
    </citation>
    <scope>NUCLEOTIDE SEQUENCE [LARGE SCALE GENOMIC DNA]</scope>
    <source>
        <strain evidence="10">169a</strain>
    </source>
</reference>
<organism evidence="10 11">
    <name type="scientific">Acrodontium crateriforme</name>
    <dbReference type="NCBI Taxonomy" id="150365"/>
    <lineage>
        <taxon>Eukaryota</taxon>
        <taxon>Fungi</taxon>
        <taxon>Dikarya</taxon>
        <taxon>Ascomycota</taxon>
        <taxon>Pezizomycotina</taxon>
        <taxon>Dothideomycetes</taxon>
        <taxon>Dothideomycetidae</taxon>
        <taxon>Mycosphaerellales</taxon>
        <taxon>Teratosphaeriaceae</taxon>
        <taxon>Acrodontium</taxon>
    </lineage>
</organism>
<evidence type="ECO:0000313" key="10">
    <source>
        <dbReference type="EMBL" id="WPG98990.1"/>
    </source>
</evidence>
<feature type="domain" description="Putative ER transporter 6TM N-terminal" evidence="8">
    <location>
        <begin position="159"/>
        <end position="377"/>
    </location>
</feature>
<keyword evidence="3 6" id="KW-1133">Transmembrane helix</keyword>
<evidence type="ECO:0000259" key="9">
    <source>
        <dbReference type="Pfam" id="PF13515"/>
    </source>
</evidence>
<dbReference type="Pfam" id="PF13515">
    <property type="entry name" value="FUSC_2"/>
    <property type="match status" value="1"/>
</dbReference>
<feature type="transmembrane region" description="Helical" evidence="6">
    <location>
        <begin position="778"/>
        <end position="801"/>
    </location>
</feature>
<dbReference type="EMBL" id="CP138581">
    <property type="protein sequence ID" value="WPG98990.1"/>
    <property type="molecule type" value="Genomic_DNA"/>
</dbReference>
<evidence type="ECO:0000256" key="2">
    <source>
        <dbReference type="ARBA" id="ARBA00022692"/>
    </source>
</evidence>
<feature type="compositionally biased region" description="Polar residues" evidence="5">
    <location>
        <begin position="1"/>
        <end position="40"/>
    </location>
</feature>
<evidence type="ECO:0000256" key="6">
    <source>
        <dbReference type="SAM" id="Phobius"/>
    </source>
</evidence>
<dbReference type="Pfam" id="PF10334">
    <property type="entry name" value="BRE4"/>
    <property type="match status" value="1"/>
</dbReference>
<evidence type="ECO:0000256" key="1">
    <source>
        <dbReference type="ARBA" id="ARBA00004141"/>
    </source>
</evidence>
<feature type="domain" description="Putative ER transporter 6TM N-terminal" evidence="8">
    <location>
        <begin position="55"/>
        <end position="150"/>
    </location>
</feature>
<evidence type="ECO:0000259" key="7">
    <source>
        <dbReference type="Pfam" id="PF10334"/>
    </source>
</evidence>
<dbReference type="AlphaFoldDB" id="A0AAQ3M327"/>
<feature type="transmembrane region" description="Helical" evidence="6">
    <location>
        <begin position="689"/>
        <end position="710"/>
    </location>
</feature>
<protein>
    <recommendedName>
        <fullName evidence="12">ER transporter 6TM N-terminal domain-containing protein</fullName>
    </recommendedName>
</protein>
<name>A0AAQ3M327_9PEZI</name>
<dbReference type="Pfam" id="PF10337">
    <property type="entry name" value="ArAE_2_N"/>
    <property type="match status" value="2"/>
</dbReference>
<feature type="transmembrane region" description="Helical" evidence="6">
    <location>
        <begin position="125"/>
        <end position="145"/>
    </location>
</feature>
<keyword evidence="4 6" id="KW-0472">Membrane</keyword>
<feature type="transmembrane region" description="Helical" evidence="6">
    <location>
        <begin position="190"/>
        <end position="208"/>
    </location>
</feature>
<dbReference type="PANTHER" id="PTHR37994:SF4">
    <property type="entry name" value="ER TRANSPORTER 6TM N-TERMINAL DOMAIN-CONTAINING PROTEIN-RELATED"/>
    <property type="match status" value="1"/>
</dbReference>
<feature type="transmembrane region" description="Helical" evidence="6">
    <location>
        <begin position="717"/>
        <end position="733"/>
    </location>
</feature>
<feature type="transmembrane region" description="Helical" evidence="6">
    <location>
        <begin position="739"/>
        <end position="757"/>
    </location>
</feature>
<evidence type="ECO:0000259" key="8">
    <source>
        <dbReference type="Pfam" id="PF10337"/>
    </source>
</evidence>